<dbReference type="Gene3D" id="1.25.40.450">
    <property type="entry name" value="Nucleoporin, helical domain, N-terminal subdomain"/>
    <property type="match status" value="1"/>
</dbReference>
<name>A0A1W0A792_9STRA</name>
<evidence type="ECO:0000256" key="5">
    <source>
        <dbReference type="SAM" id="MobiDB-lite"/>
    </source>
</evidence>
<dbReference type="OrthoDB" id="338970at2759"/>
<dbReference type="InterPro" id="IPR007187">
    <property type="entry name" value="Nucleoporin_Nup133/Nup155_C"/>
</dbReference>
<keyword evidence="4" id="KW-0539">Nucleus</keyword>
<dbReference type="PANTHER" id="PTHR10350:SF6">
    <property type="entry name" value="NUCLEAR PORE COMPLEX PROTEIN NUP155"/>
    <property type="match status" value="1"/>
</dbReference>
<dbReference type="InterPro" id="IPR014908">
    <property type="entry name" value="Nucleoporin_Nup133/Nup155_N"/>
</dbReference>
<proteinExistence type="inferred from homology"/>
<comment type="subcellular location">
    <subcellularLocation>
        <location evidence="1">Nucleus</location>
    </subcellularLocation>
</comment>
<evidence type="ECO:0000256" key="2">
    <source>
        <dbReference type="ARBA" id="ARBA00007373"/>
    </source>
</evidence>
<evidence type="ECO:0000259" key="6">
    <source>
        <dbReference type="Pfam" id="PF03177"/>
    </source>
</evidence>
<comment type="similarity">
    <text evidence="2">Belongs to the non-repetitive/WGA-negative nucleoporin family.</text>
</comment>
<dbReference type="GO" id="GO:0000972">
    <property type="term" value="P:transcription-dependent tethering of RNA polymerase II gene DNA at nuclear periphery"/>
    <property type="evidence" value="ECO:0007669"/>
    <property type="project" value="TreeGrafter"/>
</dbReference>
<keyword evidence="9" id="KW-1185">Reference proteome</keyword>
<evidence type="ECO:0000259" key="7">
    <source>
        <dbReference type="Pfam" id="PF08801"/>
    </source>
</evidence>
<dbReference type="EMBL" id="JNBS01000382">
    <property type="protein sequence ID" value="OQS06041.1"/>
    <property type="molecule type" value="Genomic_DNA"/>
</dbReference>
<dbReference type="GO" id="GO:0006405">
    <property type="term" value="P:RNA export from nucleus"/>
    <property type="evidence" value="ECO:0007669"/>
    <property type="project" value="TreeGrafter"/>
</dbReference>
<protein>
    <submittedName>
        <fullName evidence="8">Nuclear pore complex protein</fullName>
    </submittedName>
</protein>
<dbReference type="GO" id="GO:0044611">
    <property type="term" value="C:nuclear pore inner ring"/>
    <property type="evidence" value="ECO:0007669"/>
    <property type="project" value="TreeGrafter"/>
</dbReference>
<reference evidence="8 9" key="1">
    <citation type="journal article" date="2014" name="Genome Biol. Evol.">
        <title>The secreted proteins of Achlya hypogyna and Thraustotheca clavata identify the ancestral oomycete secretome and reveal gene acquisitions by horizontal gene transfer.</title>
        <authorList>
            <person name="Misner I."/>
            <person name="Blouin N."/>
            <person name="Leonard G."/>
            <person name="Richards T.A."/>
            <person name="Lane C.E."/>
        </authorList>
    </citation>
    <scope>NUCLEOTIDE SEQUENCE [LARGE SCALE GENOMIC DNA]</scope>
    <source>
        <strain evidence="8 9">ATCC 34112</strain>
    </source>
</reference>
<feature type="domain" description="Nucleoporin Nup133/Nup155-like C-terminal" evidence="6">
    <location>
        <begin position="649"/>
        <end position="1274"/>
    </location>
</feature>
<accession>A0A1W0A792</accession>
<dbReference type="PANTHER" id="PTHR10350">
    <property type="entry name" value="NUCLEAR PORE COMPLEX PROTEIN NUP155"/>
    <property type="match status" value="1"/>
</dbReference>
<dbReference type="GO" id="GO:0006606">
    <property type="term" value="P:protein import into nucleus"/>
    <property type="evidence" value="ECO:0007669"/>
    <property type="project" value="TreeGrafter"/>
</dbReference>
<evidence type="ECO:0000313" key="9">
    <source>
        <dbReference type="Proteomes" id="UP000243217"/>
    </source>
</evidence>
<evidence type="ECO:0000256" key="1">
    <source>
        <dbReference type="ARBA" id="ARBA00004123"/>
    </source>
</evidence>
<evidence type="ECO:0000313" key="8">
    <source>
        <dbReference type="EMBL" id="OQS06041.1"/>
    </source>
</evidence>
<dbReference type="InterPro" id="IPR004870">
    <property type="entry name" value="Nucleoporin_Nup155"/>
</dbReference>
<dbReference type="Pfam" id="PF08801">
    <property type="entry name" value="Nucleoporin_N"/>
    <property type="match status" value="1"/>
</dbReference>
<feature type="domain" description="Nucleoporin Nup133/Nup155-like N-terminal" evidence="7">
    <location>
        <begin position="65"/>
        <end position="542"/>
    </location>
</feature>
<feature type="region of interest" description="Disordered" evidence="5">
    <location>
        <begin position="486"/>
        <end position="505"/>
    </location>
</feature>
<gene>
    <name evidence="8" type="ORF">THRCLA_01895</name>
</gene>
<dbReference type="GO" id="GO:0017056">
    <property type="term" value="F:structural constituent of nuclear pore"/>
    <property type="evidence" value="ECO:0007669"/>
    <property type="project" value="InterPro"/>
</dbReference>
<dbReference type="STRING" id="74557.A0A1W0A792"/>
<dbReference type="InterPro" id="IPR042538">
    <property type="entry name" value="Nucleoporin_Nup155_C_3"/>
</dbReference>
<dbReference type="GO" id="GO:0036228">
    <property type="term" value="P:protein localization to nuclear inner membrane"/>
    <property type="evidence" value="ECO:0007669"/>
    <property type="project" value="TreeGrafter"/>
</dbReference>
<comment type="caution">
    <text evidence="8">The sequence shown here is derived from an EMBL/GenBank/DDBJ whole genome shotgun (WGS) entry which is preliminary data.</text>
</comment>
<keyword evidence="3" id="KW-0813">Transport</keyword>
<dbReference type="Proteomes" id="UP000243217">
    <property type="component" value="Unassembled WGS sequence"/>
</dbReference>
<organism evidence="8 9">
    <name type="scientific">Thraustotheca clavata</name>
    <dbReference type="NCBI Taxonomy" id="74557"/>
    <lineage>
        <taxon>Eukaryota</taxon>
        <taxon>Sar</taxon>
        <taxon>Stramenopiles</taxon>
        <taxon>Oomycota</taxon>
        <taxon>Saprolegniomycetes</taxon>
        <taxon>Saprolegniales</taxon>
        <taxon>Achlyaceae</taxon>
        <taxon>Thraustotheca</taxon>
    </lineage>
</organism>
<sequence length="1337" mass="148636">MATAVVQDSEALGQSHKVLEQAFSADSKTPDLADQVANHSEPTAHNYFFEPYCTSGWTAQIAHKQKILPYPSVIASAYDNMRASSFSGLLQDIHHAWMSVDNTLFLWDYTRQERVTVFEGMEQIICAVGIATPIPGVFKSFVKHVLVVATASEMRLLVVLYENNDPVNGAIVLKATKLSISTDDCIVRNIVASTDGRIFFGGTDGQLHEFVYEAEEGMLHQLGWKRKCRKESHAQSFTQYLPSFFCTFSNASDSTGKVMDLKIDHERRILYMLQEPAHISIFDLGTQPGAELQLVAAKNIQSEAVRFCQRNNRNLTSCPEQRLFTNTTVSLTSLSIVAREESSSIHAIAVSSMGIRFYISAFSPGFLSSATKRPSQLELVHIRLAPPMVSLEDAPEYHNTEGLSPALLPGKSPLQVHTAFYRKGVFLAVNGGPDEYDQVVGLARDLTARHTQDANASMKVLMRESISCESCQGKVSDIQEFQPNSVSAPSSALNGNGKRPHSALSTPSLISDDPVVMLNELVTQVTQPVRHFLVLTNAGLHIFKKNRPIDQLFHILHAPKDVKKKLSHFVKCFGKAETCAMLFAIACGALSSDDALWTEPSSGSMKSDDHIVAIAMQAIFDFGGAPNVSTGGIPQTNSRFVMTDDMCMSYQHDGLMMFVSRILRPVWQASNYSGASIERVRNILFRLQQILETHYRAALASQTSLSDPSVATSITRQLIQEANPTLIRQDNAVRAEQASIRCLYLFVCRSIQVLSLLVLSPTPSQVALTELVTTGSGWNHLKSLIALLTQQANHSENLVVQLRQQCPLFFKDTDAAMCHGYQLLEAAKACATVEDRTICLEKSLEHFRLAAKAWKTPQHVQDLETICASYFTLGFLDGIVELSFATAKHFAAEDESRRICYGYLIQCVQFFVGKSDDNGIVCSAAPTEWMESTAKEACLKYFLDKLLTAPEAYFHSVLFTWLYANDQRNRLAELPTAHPKHLHNVEAFLKAKDDELLVKMYLVQNRYLDAAHVLWTRAIDDTTKRPITDRIELMSRAKSILAGANHPSSVSALQEVGETLDILGLQHQIWKLLNHLAVKNAAIEADIQTLSTTIIPVSPLYNEYAAKYKLWPECLRILGTCNSEDVATVELLWKRLLYTLIPTSVGNSIFNQWLTTTCEAIDIVPKTSEHLEHASWMSHVQAQIISLKDLWPSKAFPVNMLVHEVEHAWMWYMTTTGLSSSGHWIPNMFLDAGVPYATLFGVYLQLYGQPSASPWRIHLLRSLHALVVNWLSTIQGVAPRELQMEFATATPSLMSACDDIVVDLQGFLGDGNPTKAELIATFRRLKVDISTTKSTYA</sequence>
<dbReference type="InterPro" id="IPR042533">
    <property type="entry name" value="Nucleoporin_Nup155_C_1"/>
</dbReference>
<evidence type="ECO:0000256" key="3">
    <source>
        <dbReference type="ARBA" id="ARBA00022448"/>
    </source>
</evidence>
<dbReference type="Pfam" id="PF03177">
    <property type="entry name" value="Nucleoporin_C"/>
    <property type="match status" value="1"/>
</dbReference>
<evidence type="ECO:0000256" key="4">
    <source>
        <dbReference type="ARBA" id="ARBA00023242"/>
    </source>
</evidence>
<dbReference type="Gene3D" id="1.20.120.1880">
    <property type="entry name" value="Nucleoporin, helical C-terminal domain"/>
    <property type="match status" value="1"/>
</dbReference>
<dbReference type="Gene3D" id="1.20.58.1780">
    <property type="match status" value="1"/>
</dbReference>